<dbReference type="EMBL" id="OY288114">
    <property type="protein sequence ID" value="CAJ0854690.1"/>
    <property type="molecule type" value="Genomic_DNA"/>
</dbReference>
<dbReference type="AlphaFoldDB" id="A0AA48M0B2"/>
<proteinExistence type="predicted"/>
<reference evidence="1" key="1">
    <citation type="submission" date="2023-07" db="EMBL/GenBank/DDBJ databases">
        <authorList>
            <person name="Pelsma A.J. K."/>
        </authorList>
    </citation>
    <scope>NUCLEOTIDE SEQUENCE</scope>
</reference>
<name>A0AA48M0B2_9ZZZZ</name>
<organism evidence="1">
    <name type="scientific">freshwater sediment metagenome</name>
    <dbReference type="NCBI Taxonomy" id="556182"/>
    <lineage>
        <taxon>unclassified sequences</taxon>
        <taxon>metagenomes</taxon>
        <taxon>ecological metagenomes</taxon>
    </lineage>
</organism>
<sequence length="66" mass="7254">MSDPNPDAARIRRIFLGEHAALLENLSAALRLACERGSDEAAEVHLKQLRQVLVEAINLFKQGSAE</sequence>
<accession>A0AA48M0B2</accession>
<protein>
    <submittedName>
        <fullName evidence="1">Uncharacterized protein</fullName>
    </submittedName>
</protein>
<evidence type="ECO:0000313" key="1">
    <source>
        <dbReference type="EMBL" id="CAJ0854690.1"/>
    </source>
</evidence>
<gene>
    <name evidence="1" type="ORF">AMST5_00764</name>
</gene>